<organism evidence="2 3">
    <name type="scientific">Nepenthes gracilis</name>
    <name type="common">Slender pitcher plant</name>
    <dbReference type="NCBI Taxonomy" id="150966"/>
    <lineage>
        <taxon>Eukaryota</taxon>
        <taxon>Viridiplantae</taxon>
        <taxon>Streptophyta</taxon>
        <taxon>Embryophyta</taxon>
        <taxon>Tracheophyta</taxon>
        <taxon>Spermatophyta</taxon>
        <taxon>Magnoliopsida</taxon>
        <taxon>eudicotyledons</taxon>
        <taxon>Gunneridae</taxon>
        <taxon>Pentapetalae</taxon>
        <taxon>Caryophyllales</taxon>
        <taxon>Nepenthaceae</taxon>
        <taxon>Nepenthes</taxon>
    </lineage>
</organism>
<dbReference type="AlphaFoldDB" id="A0AAD3XHP5"/>
<evidence type="ECO:0000313" key="2">
    <source>
        <dbReference type="EMBL" id="GMH04949.1"/>
    </source>
</evidence>
<name>A0AAD3XHP5_NEPGR</name>
<feature type="compositionally biased region" description="Basic residues" evidence="1">
    <location>
        <begin position="50"/>
        <end position="73"/>
    </location>
</feature>
<dbReference type="Proteomes" id="UP001279734">
    <property type="component" value="Unassembled WGS sequence"/>
</dbReference>
<reference evidence="2" key="1">
    <citation type="submission" date="2023-05" db="EMBL/GenBank/DDBJ databases">
        <title>Nepenthes gracilis genome sequencing.</title>
        <authorList>
            <person name="Fukushima K."/>
        </authorList>
    </citation>
    <scope>NUCLEOTIDE SEQUENCE</scope>
    <source>
        <strain evidence="2">SING2019-196</strain>
    </source>
</reference>
<proteinExistence type="predicted"/>
<keyword evidence="3" id="KW-1185">Reference proteome</keyword>
<feature type="region of interest" description="Disordered" evidence="1">
    <location>
        <begin position="1"/>
        <end position="126"/>
    </location>
</feature>
<protein>
    <submittedName>
        <fullName evidence="2">Uncharacterized protein</fullName>
    </submittedName>
</protein>
<comment type="caution">
    <text evidence="2">The sequence shown here is derived from an EMBL/GenBank/DDBJ whole genome shotgun (WGS) entry which is preliminary data.</text>
</comment>
<feature type="compositionally biased region" description="Polar residues" evidence="1">
    <location>
        <begin position="95"/>
        <end position="118"/>
    </location>
</feature>
<feature type="compositionally biased region" description="Basic and acidic residues" evidence="1">
    <location>
        <begin position="82"/>
        <end position="94"/>
    </location>
</feature>
<gene>
    <name evidence="2" type="ORF">Nepgr_006789</name>
</gene>
<evidence type="ECO:0000256" key="1">
    <source>
        <dbReference type="SAM" id="MobiDB-lite"/>
    </source>
</evidence>
<dbReference type="EMBL" id="BSYO01000005">
    <property type="protein sequence ID" value="GMH04949.1"/>
    <property type="molecule type" value="Genomic_DNA"/>
</dbReference>
<evidence type="ECO:0000313" key="3">
    <source>
        <dbReference type="Proteomes" id="UP001279734"/>
    </source>
</evidence>
<sequence length="126" mass="14599">MHNFTTQEISCPEQTNSNRKQQDPQLQQLKNIKCSTSQLSSQRRLNCLKPKSHLARHISRGNRPQPHRPRTNRHPQIQLANGRERETPQRDRQLKSASSLALEISHNSANKSALNTDQNDQRRVNH</sequence>
<accession>A0AAD3XHP5</accession>
<feature type="compositionally biased region" description="Polar residues" evidence="1">
    <location>
        <begin position="1"/>
        <end position="44"/>
    </location>
</feature>